<keyword evidence="4" id="KW-1185">Reference proteome</keyword>
<dbReference type="Gene3D" id="3.40.190.150">
    <property type="entry name" value="Bordetella uptake gene, domain 1"/>
    <property type="match status" value="1"/>
</dbReference>
<evidence type="ECO:0000256" key="1">
    <source>
        <dbReference type="ARBA" id="ARBA00006987"/>
    </source>
</evidence>
<feature type="signal peptide" evidence="2">
    <location>
        <begin position="1"/>
        <end position="23"/>
    </location>
</feature>
<keyword evidence="3" id="KW-0675">Receptor</keyword>
<dbReference type="SUPFAM" id="SSF53850">
    <property type="entry name" value="Periplasmic binding protein-like II"/>
    <property type="match status" value="1"/>
</dbReference>
<accession>A0A7Y9ITA2</accession>
<dbReference type="RefSeq" id="WP_179585645.1">
    <property type="nucleotide sequence ID" value="NZ_JACBYR010000001.1"/>
</dbReference>
<comment type="similarity">
    <text evidence="1">Belongs to the UPF0065 (bug) family.</text>
</comment>
<evidence type="ECO:0000313" key="3">
    <source>
        <dbReference type="EMBL" id="NYE82611.1"/>
    </source>
</evidence>
<proteinExistence type="inferred from homology"/>
<dbReference type="AlphaFoldDB" id="A0A7Y9ITA2"/>
<dbReference type="InterPro" id="IPR005064">
    <property type="entry name" value="BUG"/>
</dbReference>
<evidence type="ECO:0000256" key="2">
    <source>
        <dbReference type="SAM" id="SignalP"/>
    </source>
</evidence>
<comment type="caution">
    <text evidence="3">The sequence shown here is derived from an EMBL/GenBank/DDBJ whole genome shotgun (WGS) entry which is preliminary data.</text>
</comment>
<dbReference type="PANTHER" id="PTHR42928">
    <property type="entry name" value="TRICARBOXYLATE-BINDING PROTEIN"/>
    <property type="match status" value="1"/>
</dbReference>
<dbReference type="PIRSF" id="PIRSF017082">
    <property type="entry name" value="YflP"/>
    <property type="match status" value="1"/>
</dbReference>
<keyword evidence="2" id="KW-0732">Signal</keyword>
<dbReference type="CDD" id="cd07012">
    <property type="entry name" value="PBP2_Bug_TTT"/>
    <property type="match status" value="1"/>
</dbReference>
<dbReference type="Pfam" id="PF03401">
    <property type="entry name" value="TctC"/>
    <property type="match status" value="1"/>
</dbReference>
<gene>
    <name evidence="3" type="ORF">FHW18_001882</name>
</gene>
<dbReference type="EMBL" id="JACBYR010000001">
    <property type="protein sequence ID" value="NYE82611.1"/>
    <property type="molecule type" value="Genomic_DNA"/>
</dbReference>
<name>A0A7Y9ITA2_9BURK</name>
<reference evidence="3 4" key="1">
    <citation type="submission" date="2020-07" db="EMBL/GenBank/DDBJ databases">
        <title>Genomic Encyclopedia of Type Strains, Phase IV (KMG-V): Genome sequencing to study the core and pangenomes of soil and plant-associated prokaryotes.</title>
        <authorList>
            <person name="Whitman W."/>
        </authorList>
    </citation>
    <scope>NUCLEOTIDE SEQUENCE [LARGE SCALE GENOMIC DNA]</scope>
    <source>
        <strain evidence="3 4">SAS40</strain>
    </source>
</reference>
<dbReference type="PANTHER" id="PTHR42928:SF5">
    <property type="entry name" value="BLR1237 PROTEIN"/>
    <property type="match status" value="1"/>
</dbReference>
<feature type="chain" id="PRO_5031217924" evidence="2">
    <location>
        <begin position="24"/>
        <end position="327"/>
    </location>
</feature>
<organism evidence="3 4">
    <name type="scientific">Pigmentiphaga litoralis</name>
    <dbReference type="NCBI Taxonomy" id="516702"/>
    <lineage>
        <taxon>Bacteria</taxon>
        <taxon>Pseudomonadati</taxon>
        <taxon>Pseudomonadota</taxon>
        <taxon>Betaproteobacteria</taxon>
        <taxon>Burkholderiales</taxon>
        <taxon>Alcaligenaceae</taxon>
        <taxon>Pigmentiphaga</taxon>
    </lineage>
</organism>
<protein>
    <submittedName>
        <fullName evidence="3">Tripartite-type tricarboxylate transporter receptor subunit TctC</fullName>
    </submittedName>
</protein>
<dbReference type="Proteomes" id="UP000542125">
    <property type="component" value="Unassembled WGS sequence"/>
</dbReference>
<dbReference type="Gene3D" id="3.40.190.10">
    <property type="entry name" value="Periplasmic binding protein-like II"/>
    <property type="match status" value="1"/>
</dbReference>
<evidence type="ECO:0000313" key="4">
    <source>
        <dbReference type="Proteomes" id="UP000542125"/>
    </source>
</evidence>
<dbReference type="InterPro" id="IPR042100">
    <property type="entry name" value="Bug_dom1"/>
</dbReference>
<sequence>MFVFATRRLAGAMWATAAVAALAAPLGAVAQTYPTRPVQVIVPYPPGGLTDGIVRQVAQGLTEKWKTTVFIENKGGGGTTIGTAYVARAAADGQTLLFTSTGYVTNQVLMKSLPYSADAFTPIAMGATAPNVLYVHPSVPATNLAELLTYARANPGALKFASTGHGSSPHLTAELFASKTGISMVHVPYKGAGPALADLLAGHVNAMFHFPASLALAKEGKLKAIAVASTDKLKEAPGLPTFIDSGVPDVVSSSWFGFFAPAATPQPVKDKLHKDIADVLASARLRAFMEESGLTETPMTQAEFATFITNEQDKWATVIRERKIPIE</sequence>